<dbReference type="EMBL" id="QLTW01000022">
    <property type="protein sequence ID" value="MBT9144789.1"/>
    <property type="molecule type" value="Genomic_DNA"/>
</dbReference>
<protein>
    <submittedName>
        <fullName evidence="3">Tyrosine recombinase XerD</fullName>
    </submittedName>
</protein>
<comment type="caution">
    <text evidence="3">The sequence shown here is derived from an EMBL/GenBank/DDBJ whole genome shotgun (WGS) entry which is preliminary data.</text>
</comment>
<dbReference type="InterPro" id="IPR002104">
    <property type="entry name" value="Integrase_catalytic"/>
</dbReference>
<dbReference type="PANTHER" id="PTHR30349">
    <property type="entry name" value="PHAGE INTEGRASE-RELATED"/>
    <property type="match status" value="1"/>
</dbReference>
<dbReference type="SUPFAM" id="SSF56349">
    <property type="entry name" value="DNA breaking-rejoining enzymes"/>
    <property type="match status" value="1"/>
</dbReference>
<dbReference type="InterPro" id="IPR050090">
    <property type="entry name" value="Tyrosine_recombinase_XerCD"/>
</dbReference>
<dbReference type="PANTHER" id="PTHR30349:SF64">
    <property type="entry name" value="PROPHAGE INTEGRASE INTD-RELATED"/>
    <property type="match status" value="1"/>
</dbReference>
<evidence type="ECO:0000259" key="2">
    <source>
        <dbReference type="PROSITE" id="PS51898"/>
    </source>
</evidence>
<evidence type="ECO:0000313" key="3">
    <source>
        <dbReference type="EMBL" id="MBT9144789.1"/>
    </source>
</evidence>
<gene>
    <name evidence="3" type="primary">xerD_1</name>
    <name evidence="3" type="ORF">DDT42_00640</name>
</gene>
<sequence length="89" mass="10215">MNDYLFESERGGKLTERTAQKVFENALRGASIKKDATFHSLRHSFATHLLENGVDVRYVQELLGHQNIRTTQIYTQVTNPKLKNIKSPL</sequence>
<accession>A0A9E2BKK3</accession>
<dbReference type="GO" id="GO:0006310">
    <property type="term" value="P:DNA recombination"/>
    <property type="evidence" value="ECO:0007669"/>
    <property type="project" value="UniProtKB-KW"/>
</dbReference>
<dbReference type="Gene3D" id="1.10.443.10">
    <property type="entry name" value="Intergrase catalytic core"/>
    <property type="match status" value="1"/>
</dbReference>
<reference evidence="3 4" key="1">
    <citation type="journal article" date="2021" name="bioRxiv">
        <title>Unique metabolic strategies in Hadean analogues reveal hints for primordial physiology.</title>
        <authorList>
            <person name="Nobu M.K."/>
            <person name="Nakai R."/>
            <person name="Tamazawa S."/>
            <person name="Mori H."/>
            <person name="Toyoda A."/>
            <person name="Ijiri A."/>
            <person name="Suzuki S."/>
            <person name="Kurokawa K."/>
            <person name="Kamagata Y."/>
            <person name="Tamaki H."/>
        </authorList>
    </citation>
    <scope>NUCLEOTIDE SEQUENCE [LARGE SCALE GENOMIC DNA]</scope>
    <source>
        <strain evidence="3">BS525</strain>
    </source>
</reference>
<evidence type="ECO:0000256" key="1">
    <source>
        <dbReference type="ARBA" id="ARBA00023172"/>
    </source>
</evidence>
<dbReference type="InterPro" id="IPR011010">
    <property type="entry name" value="DNA_brk_join_enz"/>
</dbReference>
<dbReference type="InterPro" id="IPR013762">
    <property type="entry name" value="Integrase-like_cat_sf"/>
</dbReference>
<keyword evidence="1" id="KW-0233">DNA recombination</keyword>
<name>A0A9E2BKK3_PSYF1</name>
<dbReference type="PROSITE" id="PS51898">
    <property type="entry name" value="TYR_RECOMBINASE"/>
    <property type="match status" value="1"/>
</dbReference>
<dbReference type="Proteomes" id="UP000811545">
    <property type="component" value="Unassembled WGS sequence"/>
</dbReference>
<dbReference type="Pfam" id="PF00589">
    <property type="entry name" value="Phage_integrase"/>
    <property type="match status" value="1"/>
</dbReference>
<dbReference type="AlphaFoldDB" id="A0A9E2BKK3"/>
<organism evidence="3 4">
    <name type="scientific">Psychracetigena formicireducens</name>
    <dbReference type="NCBI Taxonomy" id="2986056"/>
    <lineage>
        <taxon>Bacteria</taxon>
        <taxon>Bacillati</taxon>
        <taxon>Candidatus Lithacetigenota</taxon>
        <taxon>Candidatus Psychracetigena</taxon>
    </lineage>
</organism>
<dbReference type="GO" id="GO:0003677">
    <property type="term" value="F:DNA binding"/>
    <property type="evidence" value="ECO:0007669"/>
    <property type="project" value="InterPro"/>
</dbReference>
<evidence type="ECO:0000313" key="4">
    <source>
        <dbReference type="Proteomes" id="UP000811545"/>
    </source>
</evidence>
<dbReference type="GO" id="GO:0015074">
    <property type="term" value="P:DNA integration"/>
    <property type="evidence" value="ECO:0007669"/>
    <property type="project" value="InterPro"/>
</dbReference>
<proteinExistence type="predicted"/>
<feature type="domain" description="Tyr recombinase" evidence="2">
    <location>
        <begin position="1"/>
        <end position="87"/>
    </location>
</feature>